<gene>
    <name evidence="1" type="ORF">K3174_14360</name>
</gene>
<dbReference type="Proteomes" id="UP000755104">
    <property type="component" value="Unassembled WGS sequence"/>
</dbReference>
<protein>
    <recommendedName>
        <fullName evidence="3">DUF937 domain-containing protein</fullName>
    </recommendedName>
</protein>
<keyword evidence="2" id="KW-1185">Reference proteome</keyword>
<sequence>MSMFDSILKNISGSPDDVVNLATKVGIDPAMAEKAIAALGQSHQMEGDTVELAAAKTGLDTGTLGQIVQQIGGEGSLMEFANTLKDHPQAGGILKSLDRDGDGNPLNDIAGMASGLFGKK</sequence>
<reference evidence="1 2" key="1">
    <citation type="submission" date="2021-08" db="EMBL/GenBank/DDBJ databases">
        <title>Comparative Genomics Analysis of the Genus Qipengyuania Reveals Extensive Genetic Diversity and Metabolic Versatility, Including the Description of Fifteen Novel Species.</title>
        <authorList>
            <person name="Liu Y."/>
        </authorList>
    </citation>
    <scope>NUCLEOTIDE SEQUENCE [LARGE SCALE GENOMIC DNA]</scope>
    <source>
        <strain evidence="1 2">6D47A</strain>
    </source>
</reference>
<comment type="caution">
    <text evidence="1">The sequence shown here is derived from an EMBL/GenBank/DDBJ whole genome shotgun (WGS) entry which is preliminary data.</text>
</comment>
<evidence type="ECO:0008006" key="3">
    <source>
        <dbReference type="Google" id="ProtNLM"/>
    </source>
</evidence>
<accession>A0ABS7J8R6</accession>
<proteinExistence type="predicted"/>
<evidence type="ECO:0000313" key="2">
    <source>
        <dbReference type="Proteomes" id="UP000755104"/>
    </source>
</evidence>
<dbReference type="EMBL" id="JAIGNO010000012">
    <property type="protein sequence ID" value="MBX7483715.1"/>
    <property type="molecule type" value="Genomic_DNA"/>
</dbReference>
<organism evidence="1 2">
    <name type="scientific">Qipengyuania qiaonensis</name>
    <dbReference type="NCBI Taxonomy" id="2867240"/>
    <lineage>
        <taxon>Bacteria</taxon>
        <taxon>Pseudomonadati</taxon>
        <taxon>Pseudomonadota</taxon>
        <taxon>Alphaproteobacteria</taxon>
        <taxon>Sphingomonadales</taxon>
        <taxon>Erythrobacteraceae</taxon>
        <taxon>Qipengyuania</taxon>
    </lineage>
</organism>
<name>A0ABS7J8R6_9SPHN</name>
<evidence type="ECO:0000313" key="1">
    <source>
        <dbReference type="EMBL" id="MBX7483715.1"/>
    </source>
</evidence>
<dbReference type="RefSeq" id="WP_221559831.1">
    <property type="nucleotide sequence ID" value="NZ_JAIGNO010000012.1"/>
</dbReference>